<reference evidence="1 2" key="1">
    <citation type="journal article" date="2014" name="Appl. Environ. Microbiol.">
        <title>Gut symbionts from distinct hosts exhibit genotoxic activity via divergent colibactin biosynthetic pathways.</title>
        <authorList>
            <person name="Engel P."/>
            <person name="Vizcaino M.I."/>
            <person name="Crawford J.M."/>
        </authorList>
    </citation>
    <scope>NUCLEOTIDE SEQUENCE [LARGE SCALE GENOMIC DNA]</scope>
    <source>
        <strain evidence="1 2">PEB0191</strain>
    </source>
</reference>
<gene>
    <name evidence="1" type="ORF">FPB0191_00947</name>
</gene>
<name>A0A0A7RZW6_FRIPE</name>
<evidence type="ECO:0008006" key="3">
    <source>
        <dbReference type="Google" id="ProtNLM"/>
    </source>
</evidence>
<protein>
    <recommendedName>
        <fullName evidence="3">DUF4747 domain-containing protein</fullName>
    </recommendedName>
</protein>
<dbReference type="RefSeq" id="WP_039104383.1">
    <property type="nucleotide sequence ID" value="NZ_CP009056.1"/>
</dbReference>
<dbReference type="AlphaFoldDB" id="A0A0A7RZW6"/>
<sequence>MSSIRGKAVEQKEYKIEFFQLTVSPTDEITSISDIFNSIIDNKIDSTKIERSFTRDIWELKKRTTGKYRGSFTGVFRKFRNRDIPEKGAAGRDSQPIILEPDEGIVEKNFFVYYPKNNLLAWHNNPHASSPKQFANILKKISKVNVYLSMIIQANAAQRLMKNKLTMKKVVVSIARPKSADFYPDDDFSRQALALMNGINGDSLHFEIGINSRLEDSASTLLSRIKTSLVYFAGAGATTSKAVVFEDGVEYTIDLIADRVISFQSIETNAIFPPSVTMFKLIDDAKQEKQKELDDYFGTLENTLT</sequence>
<proteinExistence type="predicted"/>
<evidence type="ECO:0000313" key="1">
    <source>
        <dbReference type="EMBL" id="AJA44773.1"/>
    </source>
</evidence>
<dbReference type="KEGG" id="fpp:FPB0191_00947"/>
<dbReference type="HOGENOM" id="CLU_081291_0_0_6"/>
<organism evidence="1 2">
    <name type="scientific">Frischella perrara</name>
    <dbReference type="NCBI Taxonomy" id="1267021"/>
    <lineage>
        <taxon>Bacteria</taxon>
        <taxon>Pseudomonadati</taxon>
        <taxon>Pseudomonadota</taxon>
        <taxon>Gammaproteobacteria</taxon>
        <taxon>Orbales</taxon>
        <taxon>Orbaceae</taxon>
        <taxon>Frischella</taxon>
    </lineage>
</organism>
<dbReference type="Pfam" id="PF20505">
    <property type="entry name" value="DUF6731"/>
    <property type="match status" value="1"/>
</dbReference>
<dbReference type="EMBL" id="CP009056">
    <property type="protein sequence ID" value="AJA44773.1"/>
    <property type="molecule type" value="Genomic_DNA"/>
</dbReference>
<dbReference type="OrthoDB" id="9076938at2"/>
<evidence type="ECO:0000313" key="2">
    <source>
        <dbReference type="Proteomes" id="UP000030901"/>
    </source>
</evidence>
<accession>A0A0A7RZW6</accession>
<dbReference type="Proteomes" id="UP000030901">
    <property type="component" value="Chromosome"/>
</dbReference>
<dbReference type="InterPro" id="IPR046618">
    <property type="entry name" value="DUF6731"/>
</dbReference>
<keyword evidence="2" id="KW-1185">Reference proteome</keyword>